<dbReference type="InterPro" id="IPR002104">
    <property type="entry name" value="Integrase_catalytic"/>
</dbReference>
<evidence type="ECO:0000259" key="4">
    <source>
        <dbReference type="PROSITE" id="PS51898"/>
    </source>
</evidence>
<accession>A0A1C6FMQ0</accession>
<evidence type="ECO:0000313" key="5">
    <source>
        <dbReference type="EMBL" id="SCJ34398.1"/>
    </source>
</evidence>
<feature type="domain" description="Tyr recombinase" evidence="4">
    <location>
        <begin position="170"/>
        <end position="362"/>
    </location>
</feature>
<dbReference type="GO" id="GO:0006310">
    <property type="term" value="P:DNA recombination"/>
    <property type="evidence" value="ECO:0007669"/>
    <property type="project" value="UniProtKB-KW"/>
</dbReference>
<dbReference type="InterPro" id="IPR010998">
    <property type="entry name" value="Integrase_recombinase_N"/>
</dbReference>
<sequence>MSTRKGQAKWDDKAKRWRISVQKDGVRRAFYSSNPSTRGKFEAERKADHWLDTGSQNENIRLGAAWDEFLTYILEKSKGGTRQKGTANYKKHEQIGRLYILPVLTKNKKVMSITEAQWQKCVDIKYKDGLSKKTLQNLRESITAFCKYMRRNGVKIDMPIIDIPDDAPVGRRKILQPDALKTLFTDDSITHYGKPKKCHYIYAWRFQVLTGMRPGEVCGLDKRDRDGNIININRSINADGEITSGKNANANRSFYLNPTQQQILDDQADMLRSLGIVTKWIFPAPDGGPASERNMYKAWLTYCKQHGFKCSLYELRHTFVSYAEGKVPVKLLKSVVGHSESMDTFGTYGHQIDGEMQIAAGYLDSVFQDILK</sequence>
<dbReference type="InterPro" id="IPR013762">
    <property type="entry name" value="Integrase-like_cat_sf"/>
</dbReference>
<dbReference type="GO" id="GO:0015074">
    <property type="term" value="P:DNA integration"/>
    <property type="evidence" value="ECO:0007669"/>
    <property type="project" value="InterPro"/>
</dbReference>
<dbReference type="AlphaFoldDB" id="A0A1C6FMQ0"/>
<protein>
    <submittedName>
        <fullName evidence="5">Site-specific tyrosine recombinase XerC</fullName>
    </submittedName>
</protein>
<organism evidence="5">
    <name type="scientific">uncultured Anaerotruncus sp</name>
    <dbReference type="NCBI Taxonomy" id="905011"/>
    <lineage>
        <taxon>Bacteria</taxon>
        <taxon>Bacillati</taxon>
        <taxon>Bacillota</taxon>
        <taxon>Clostridia</taxon>
        <taxon>Eubacteriales</taxon>
        <taxon>Oscillospiraceae</taxon>
        <taxon>Anaerotruncus</taxon>
        <taxon>environmental samples</taxon>
    </lineage>
</organism>
<reference evidence="5" key="1">
    <citation type="submission" date="2015-09" db="EMBL/GenBank/DDBJ databases">
        <authorList>
            <consortium name="Pathogen Informatics"/>
        </authorList>
    </citation>
    <scope>NUCLEOTIDE SEQUENCE</scope>
    <source>
        <strain evidence="5">2789STDY5834896</strain>
    </source>
</reference>
<dbReference type="Gene3D" id="1.10.443.10">
    <property type="entry name" value="Intergrase catalytic core"/>
    <property type="match status" value="1"/>
</dbReference>
<comment type="similarity">
    <text evidence="1">Belongs to the 'phage' integrase family.</text>
</comment>
<dbReference type="SUPFAM" id="SSF56349">
    <property type="entry name" value="DNA breaking-rejoining enzymes"/>
    <property type="match status" value="1"/>
</dbReference>
<evidence type="ECO:0000256" key="3">
    <source>
        <dbReference type="ARBA" id="ARBA00023172"/>
    </source>
</evidence>
<dbReference type="GO" id="GO:0003677">
    <property type="term" value="F:DNA binding"/>
    <property type="evidence" value="ECO:0007669"/>
    <property type="project" value="UniProtKB-KW"/>
</dbReference>
<dbReference type="PANTHER" id="PTHR30349">
    <property type="entry name" value="PHAGE INTEGRASE-RELATED"/>
    <property type="match status" value="1"/>
</dbReference>
<proteinExistence type="inferred from homology"/>
<evidence type="ECO:0000256" key="2">
    <source>
        <dbReference type="ARBA" id="ARBA00023125"/>
    </source>
</evidence>
<dbReference type="InterPro" id="IPR011010">
    <property type="entry name" value="DNA_brk_join_enz"/>
</dbReference>
<name>A0A1C6FMQ0_9FIRM</name>
<dbReference type="InterPro" id="IPR050090">
    <property type="entry name" value="Tyrosine_recombinase_XerCD"/>
</dbReference>
<keyword evidence="2" id="KW-0238">DNA-binding</keyword>
<dbReference type="PANTHER" id="PTHR30349:SF41">
    <property type="entry name" value="INTEGRASE_RECOMBINASE PROTEIN MJ0367-RELATED"/>
    <property type="match status" value="1"/>
</dbReference>
<keyword evidence="3" id="KW-0233">DNA recombination</keyword>
<dbReference type="Pfam" id="PF00589">
    <property type="entry name" value="Phage_integrase"/>
    <property type="match status" value="1"/>
</dbReference>
<dbReference type="EMBL" id="FMHG01000001">
    <property type="protein sequence ID" value="SCJ34398.1"/>
    <property type="molecule type" value="Genomic_DNA"/>
</dbReference>
<evidence type="ECO:0000256" key="1">
    <source>
        <dbReference type="ARBA" id="ARBA00008857"/>
    </source>
</evidence>
<dbReference type="PROSITE" id="PS51898">
    <property type="entry name" value="TYR_RECOMBINASE"/>
    <property type="match status" value="1"/>
</dbReference>
<dbReference type="Gene3D" id="1.10.150.130">
    <property type="match status" value="1"/>
</dbReference>
<gene>
    <name evidence="5" type="ORF">SAMEA3545359_00043</name>
</gene>